<evidence type="ECO:0000313" key="2">
    <source>
        <dbReference type="EMBL" id="KAF9610851.1"/>
    </source>
</evidence>
<evidence type="ECO:0000313" key="3">
    <source>
        <dbReference type="Proteomes" id="UP000631114"/>
    </source>
</evidence>
<keyword evidence="1" id="KW-1133">Transmembrane helix</keyword>
<dbReference type="AlphaFoldDB" id="A0A835I568"/>
<dbReference type="Proteomes" id="UP000631114">
    <property type="component" value="Unassembled WGS sequence"/>
</dbReference>
<dbReference type="EMBL" id="JADFTS010000004">
    <property type="protein sequence ID" value="KAF9610851.1"/>
    <property type="molecule type" value="Genomic_DNA"/>
</dbReference>
<feature type="transmembrane region" description="Helical" evidence="1">
    <location>
        <begin position="45"/>
        <end position="62"/>
    </location>
</feature>
<name>A0A835I568_9MAGN</name>
<evidence type="ECO:0008006" key="4">
    <source>
        <dbReference type="Google" id="ProtNLM"/>
    </source>
</evidence>
<evidence type="ECO:0000256" key="1">
    <source>
        <dbReference type="SAM" id="Phobius"/>
    </source>
</evidence>
<organism evidence="2 3">
    <name type="scientific">Coptis chinensis</name>
    <dbReference type="NCBI Taxonomy" id="261450"/>
    <lineage>
        <taxon>Eukaryota</taxon>
        <taxon>Viridiplantae</taxon>
        <taxon>Streptophyta</taxon>
        <taxon>Embryophyta</taxon>
        <taxon>Tracheophyta</taxon>
        <taxon>Spermatophyta</taxon>
        <taxon>Magnoliopsida</taxon>
        <taxon>Ranunculales</taxon>
        <taxon>Ranunculaceae</taxon>
        <taxon>Coptidoideae</taxon>
        <taxon>Coptis</taxon>
    </lineage>
</organism>
<feature type="transmembrane region" description="Helical" evidence="1">
    <location>
        <begin position="12"/>
        <end position="33"/>
    </location>
</feature>
<keyword evidence="1" id="KW-0472">Membrane</keyword>
<keyword evidence="1" id="KW-0812">Transmembrane</keyword>
<accession>A0A835I568</accession>
<feature type="transmembrane region" description="Helical" evidence="1">
    <location>
        <begin position="148"/>
        <end position="165"/>
    </location>
</feature>
<proteinExistence type="predicted"/>
<protein>
    <recommendedName>
        <fullName evidence="4">Late embryogenesis abundant protein LEA-2 subgroup domain-containing protein</fullName>
    </recommendedName>
</protein>
<gene>
    <name evidence="2" type="ORF">IFM89_025261</name>
</gene>
<comment type="caution">
    <text evidence="2">The sequence shown here is derived from an EMBL/GenBank/DDBJ whole genome shotgun (WGS) entry which is preliminary data.</text>
</comment>
<reference evidence="2 3" key="1">
    <citation type="submission" date="2020-10" db="EMBL/GenBank/DDBJ databases">
        <title>The Coptis chinensis genome and diversification of protoberbering-type alkaloids.</title>
        <authorList>
            <person name="Wang B."/>
            <person name="Shu S."/>
            <person name="Song C."/>
            <person name="Liu Y."/>
        </authorList>
    </citation>
    <scope>NUCLEOTIDE SEQUENCE [LARGE SCALE GENOMIC DNA]</scope>
    <source>
        <strain evidence="2">HL-2020</strain>
        <tissue evidence="2">Leaf</tissue>
    </source>
</reference>
<keyword evidence="3" id="KW-1185">Reference proteome</keyword>
<sequence>MANSSTCCSGYSYIFLRLITFFLCIGFVVSSYVPSFFIEKFYVPALDKSSIAILNTTIFFYLRVSRVYSTCSDSLNVTIYFGQNNSGAPMGHVSLSRFGLGPDYERVYRNKTVTTVGVPWEIARREVSSNQGITLFQLRLNTIVRARLSILLMHVMLICDLTVMITAAWRILLPLCMLATLQMWWISL</sequence>